<dbReference type="PROSITE" id="PS50240">
    <property type="entry name" value="TRYPSIN_DOM"/>
    <property type="match status" value="1"/>
</dbReference>
<evidence type="ECO:0000313" key="8">
    <source>
        <dbReference type="EMBL" id="KAF9421677.1"/>
    </source>
</evidence>
<dbReference type="PANTHER" id="PTHR24276:SF96">
    <property type="entry name" value="PEPTIDASE S1 DOMAIN-CONTAINING PROTEIN"/>
    <property type="match status" value="1"/>
</dbReference>
<dbReference type="EMBL" id="JACKWZ010000022">
    <property type="protein sequence ID" value="KAF9421677.1"/>
    <property type="molecule type" value="Genomic_DNA"/>
</dbReference>
<keyword evidence="4" id="KW-0720">Serine protease</keyword>
<dbReference type="InterPro" id="IPR043504">
    <property type="entry name" value="Peptidase_S1_PA_chymotrypsin"/>
</dbReference>
<dbReference type="GO" id="GO:0006508">
    <property type="term" value="P:proteolysis"/>
    <property type="evidence" value="ECO:0007669"/>
    <property type="project" value="UniProtKB-KW"/>
</dbReference>
<accession>A0A835LEB1</accession>
<evidence type="ECO:0000256" key="2">
    <source>
        <dbReference type="ARBA" id="ARBA00022670"/>
    </source>
</evidence>
<dbReference type="Pfam" id="PF00089">
    <property type="entry name" value="Trypsin"/>
    <property type="match status" value="1"/>
</dbReference>
<dbReference type="InterPro" id="IPR001314">
    <property type="entry name" value="Peptidase_S1A"/>
</dbReference>
<dbReference type="InterPro" id="IPR001254">
    <property type="entry name" value="Trypsin_dom"/>
</dbReference>
<organism evidence="8 9">
    <name type="scientific">Spodoptera exigua</name>
    <name type="common">Beet armyworm</name>
    <name type="synonym">Noctua fulgens</name>
    <dbReference type="NCBI Taxonomy" id="7107"/>
    <lineage>
        <taxon>Eukaryota</taxon>
        <taxon>Metazoa</taxon>
        <taxon>Ecdysozoa</taxon>
        <taxon>Arthropoda</taxon>
        <taxon>Hexapoda</taxon>
        <taxon>Insecta</taxon>
        <taxon>Pterygota</taxon>
        <taxon>Neoptera</taxon>
        <taxon>Endopterygota</taxon>
        <taxon>Lepidoptera</taxon>
        <taxon>Glossata</taxon>
        <taxon>Ditrysia</taxon>
        <taxon>Noctuoidea</taxon>
        <taxon>Noctuidae</taxon>
        <taxon>Amphipyrinae</taxon>
        <taxon>Spodoptera</taxon>
    </lineage>
</organism>
<comment type="similarity">
    <text evidence="1">Belongs to the peptidase S1 family.</text>
</comment>
<dbReference type="GO" id="GO:0004252">
    <property type="term" value="F:serine-type endopeptidase activity"/>
    <property type="evidence" value="ECO:0007669"/>
    <property type="project" value="InterPro"/>
</dbReference>
<feature type="domain" description="Peptidase S1" evidence="7">
    <location>
        <begin position="34"/>
        <end position="270"/>
    </location>
</feature>
<gene>
    <name evidence="8" type="ORF">HW555_002358</name>
</gene>
<evidence type="ECO:0000256" key="3">
    <source>
        <dbReference type="ARBA" id="ARBA00022801"/>
    </source>
</evidence>
<dbReference type="SMART" id="SM00020">
    <property type="entry name" value="Tryp_SPc"/>
    <property type="match status" value="1"/>
</dbReference>
<dbReference type="InterPro" id="IPR009003">
    <property type="entry name" value="Peptidase_S1_PA"/>
</dbReference>
<comment type="caution">
    <text evidence="8">The sequence shown here is derived from an EMBL/GenBank/DDBJ whole genome shotgun (WGS) entry which is preliminary data.</text>
</comment>
<keyword evidence="3" id="KW-0378">Hydrolase</keyword>
<proteinExistence type="inferred from homology"/>
<keyword evidence="6" id="KW-0732">Signal</keyword>
<dbReference type="AlphaFoldDB" id="A0A835LEB1"/>
<protein>
    <recommendedName>
        <fullName evidence="7">Peptidase S1 domain-containing protein</fullName>
    </recommendedName>
</protein>
<dbReference type="Gene3D" id="2.40.10.10">
    <property type="entry name" value="Trypsin-like serine proteases"/>
    <property type="match status" value="1"/>
</dbReference>
<keyword evidence="5" id="KW-1015">Disulfide bond</keyword>
<reference evidence="8" key="1">
    <citation type="submission" date="2020-08" db="EMBL/GenBank/DDBJ databases">
        <title>Spodoptera exigua strain:BAW_Kor-Di-RS1 Genome sequencing and assembly.</title>
        <authorList>
            <person name="Kim J."/>
            <person name="Nam H.Y."/>
            <person name="Kwon M."/>
            <person name="Choi J.H."/>
            <person name="Cho S.R."/>
            <person name="Kim G.-H."/>
        </authorList>
    </citation>
    <scope>NUCLEOTIDE SEQUENCE</scope>
    <source>
        <strain evidence="8">BAW_Kor-Di-RS1</strain>
        <tissue evidence="8">Whole-body</tissue>
    </source>
</reference>
<dbReference type="SUPFAM" id="SSF50494">
    <property type="entry name" value="Trypsin-like serine proteases"/>
    <property type="match status" value="1"/>
</dbReference>
<evidence type="ECO:0000256" key="1">
    <source>
        <dbReference type="ARBA" id="ARBA00007664"/>
    </source>
</evidence>
<evidence type="ECO:0000313" key="9">
    <source>
        <dbReference type="Proteomes" id="UP000648187"/>
    </source>
</evidence>
<keyword evidence="9" id="KW-1185">Reference proteome</keyword>
<dbReference type="InterPro" id="IPR050430">
    <property type="entry name" value="Peptidase_S1"/>
</dbReference>
<dbReference type="InterPro" id="IPR018114">
    <property type="entry name" value="TRYPSIN_HIS"/>
</dbReference>
<dbReference type="PANTHER" id="PTHR24276">
    <property type="entry name" value="POLYSERASE-RELATED"/>
    <property type="match status" value="1"/>
</dbReference>
<dbReference type="PROSITE" id="PS00134">
    <property type="entry name" value="TRYPSIN_HIS"/>
    <property type="match status" value="1"/>
</dbReference>
<evidence type="ECO:0000256" key="5">
    <source>
        <dbReference type="ARBA" id="ARBA00023157"/>
    </source>
</evidence>
<evidence type="ECO:0000256" key="4">
    <source>
        <dbReference type="ARBA" id="ARBA00022825"/>
    </source>
</evidence>
<dbReference type="Proteomes" id="UP000648187">
    <property type="component" value="Unassembled WGS sequence"/>
</dbReference>
<evidence type="ECO:0000259" key="7">
    <source>
        <dbReference type="PROSITE" id="PS50240"/>
    </source>
</evidence>
<evidence type="ECO:0000256" key="6">
    <source>
        <dbReference type="SAM" id="SignalP"/>
    </source>
</evidence>
<keyword evidence="2" id="KW-0645">Protease</keyword>
<dbReference type="PRINTS" id="PR00722">
    <property type="entry name" value="CHYMOTRYPSIN"/>
</dbReference>
<sequence length="279" mass="31671">MQKSTSMFGKITILCLLILGTVRISASHENAIRVIHGTDVKEDEFPYVIVLIRKNAFFVSRLCTGSMLTQYWGLSAGHCKETFTPEYSIYVWYGNFSLSPFYTENYIPVVEWNLHPSYRVLNFKNHPDLIVDNDVSLFRIEPELRLASYARLSALDRDSLLGHSVIYIGGGTTKTVGGANEKFQRPLKRGEGSITSCDFEIRLKSKHVACIKPKCDLRFQFPWYGDSGGPLIHDEQIVGVCCFVVNASDFFQGAFVPISPYVDWISYVINSKKIEKLKR</sequence>
<feature type="signal peptide" evidence="6">
    <location>
        <begin position="1"/>
        <end position="27"/>
    </location>
</feature>
<feature type="chain" id="PRO_5032440064" description="Peptidase S1 domain-containing protein" evidence="6">
    <location>
        <begin position="28"/>
        <end position="279"/>
    </location>
</feature>
<name>A0A835LEB1_SPOEX</name>